<protein>
    <submittedName>
        <fullName evidence="4">Response regulator receiver</fullName>
    </submittedName>
</protein>
<dbReference type="SMART" id="SM00448">
    <property type="entry name" value="REC"/>
    <property type="match status" value="1"/>
</dbReference>
<feature type="domain" description="Response regulatory" evidence="3">
    <location>
        <begin position="9"/>
        <end position="123"/>
    </location>
</feature>
<dbReference type="Pfam" id="PF00072">
    <property type="entry name" value="Response_reg"/>
    <property type="match status" value="1"/>
</dbReference>
<dbReference type="STRING" id="869211.Spith_0739"/>
<dbReference type="AlphaFoldDB" id="G0GAQ1"/>
<dbReference type="KEGG" id="stq:Spith_0739"/>
<dbReference type="EMBL" id="CP002903">
    <property type="protein sequence ID" value="AEJ61016.1"/>
    <property type="molecule type" value="Genomic_DNA"/>
</dbReference>
<proteinExistence type="predicted"/>
<keyword evidence="5" id="KW-1185">Reference proteome</keyword>
<dbReference type="PANTHER" id="PTHR44591">
    <property type="entry name" value="STRESS RESPONSE REGULATOR PROTEIN 1"/>
    <property type="match status" value="1"/>
</dbReference>
<gene>
    <name evidence="4" type="ordered locus">Spith_0739</name>
</gene>
<dbReference type="InterPro" id="IPR011006">
    <property type="entry name" value="CheY-like_superfamily"/>
</dbReference>
<reference evidence="4 5" key="1">
    <citation type="submission" date="2011-06" db="EMBL/GenBank/DDBJ databases">
        <title>The complete genome of Spirochaeta thermophila DSM 6578.</title>
        <authorList>
            <consortium name="US DOE Joint Genome Institute (JGI-PGF)"/>
            <person name="Lucas S."/>
            <person name="Lapidus A."/>
            <person name="Bruce D."/>
            <person name="Goodwin L."/>
            <person name="Pitluck S."/>
            <person name="Peters L."/>
            <person name="Kyrpides N."/>
            <person name="Mavromatis K."/>
            <person name="Ivanova N."/>
            <person name="Mikailova N."/>
            <person name="Pagani I."/>
            <person name="Chertkov O."/>
            <person name="Detter J.C."/>
            <person name="Tapia R."/>
            <person name="Han C."/>
            <person name="Land M."/>
            <person name="Hauser L."/>
            <person name="Markowitz V."/>
            <person name="Cheng J.-F."/>
            <person name="Hugenholtz P."/>
            <person name="Woyke T."/>
            <person name="Wu D."/>
            <person name="Spring S."/>
            <person name="Merkhoffer B."/>
            <person name="Schneider S."/>
            <person name="Klenk H.-P."/>
            <person name="Eisen J.A."/>
        </authorList>
    </citation>
    <scope>NUCLEOTIDE SEQUENCE [LARGE SCALE GENOMIC DNA]</scope>
    <source>
        <strain evidence="5">ATCC 700085 / DSM 6578 / Z-1203</strain>
    </source>
</reference>
<dbReference type="HOGENOM" id="CLU_000445_69_11_12"/>
<dbReference type="PROSITE" id="PS50110">
    <property type="entry name" value="RESPONSE_REGULATORY"/>
    <property type="match status" value="1"/>
</dbReference>
<dbReference type="RefSeq" id="WP_014624394.1">
    <property type="nucleotide sequence ID" value="NC_017583.1"/>
</dbReference>
<evidence type="ECO:0000259" key="3">
    <source>
        <dbReference type="PROSITE" id="PS50110"/>
    </source>
</evidence>
<dbReference type="OrthoDB" id="5343928at2"/>
<dbReference type="InterPro" id="IPR050595">
    <property type="entry name" value="Bact_response_regulator"/>
</dbReference>
<dbReference type="InterPro" id="IPR001789">
    <property type="entry name" value="Sig_transdc_resp-reg_receiver"/>
</dbReference>
<evidence type="ECO:0000256" key="2">
    <source>
        <dbReference type="PROSITE-ProRule" id="PRU00169"/>
    </source>
</evidence>
<feature type="modified residue" description="4-aspartylphosphate" evidence="2">
    <location>
        <position position="59"/>
    </location>
</feature>
<organism evidence="4 5">
    <name type="scientific">Winmispira thermophila (strain ATCC 700085 / DSM 6578 / Z-1203)</name>
    <name type="common">Spirochaeta thermophila</name>
    <dbReference type="NCBI Taxonomy" id="869211"/>
    <lineage>
        <taxon>Bacteria</taxon>
        <taxon>Pseudomonadati</taxon>
        <taxon>Spirochaetota</taxon>
        <taxon>Spirochaetia</taxon>
        <taxon>Winmispirales</taxon>
        <taxon>Winmispiraceae</taxon>
        <taxon>Winmispira</taxon>
    </lineage>
</organism>
<keyword evidence="1 2" id="KW-0597">Phosphoprotein</keyword>
<accession>G0GAQ1</accession>
<evidence type="ECO:0000256" key="1">
    <source>
        <dbReference type="ARBA" id="ARBA00022553"/>
    </source>
</evidence>
<dbReference type="SUPFAM" id="SSF52172">
    <property type="entry name" value="CheY-like"/>
    <property type="match status" value="1"/>
</dbReference>
<name>G0GAQ1_WINT7</name>
<dbReference type="Gene3D" id="3.40.50.2300">
    <property type="match status" value="1"/>
</dbReference>
<evidence type="ECO:0000313" key="4">
    <source>
        <dbReference type="EMBL" id="AEJ61016.1"/>
    </source>
</evidence>
<sequence>MKDSREFSRILVVEDELLVGLAIKDMLKEAGYLAEGPVAAPEEVRSLVAALKPHVVIMDLNLGGHFEGIDLGRELIQQGIPVIFITGYANEPILQKVKALSPRGLLIKPLTPQQVLHAVEAVKTGI</sequence>
<dbReference type="Proteomes" id="UP000007254">
    <property type="component" value="Chromosome"/>
</dbReference>
<evidence type="ECO:0000313" key="5">
    <source>
        <dbReference type="Proteomes" id="UP000007254"/>
    </source>
</evidence>
<dbReference type="GO" id="GO:0000160">
    <property type="term" value="P:phosphorelay signal transduction system"/>
    <property type="evidence" value="ECO:0007669"/>
    <property type="project" value="InterPro"/>
</dbReference>
<dbReference type="PANTHER" id="PTHR44591:SF3">
    <property type="entry name" value="RESPONSE REGULATORY DOMAIN-CONTAINING PROTEIN"/>
    <property type="match status" value="1"/>
</dbReference>